<organism evidence="1 2">
    <name type="scientific">Xylanibacter rarus</name>
    <dbReference type="NCBI Taxonomy" id="1676614"/>
    <lineage>
        <taxon>Bacteria</taxon>
        <taxon>Pseudomonadati</taxon>
        <taxon>Bacteroidota</taxon>
        <taxon>Bacteroidia</taxon>
        <taxon>Bacteroidales</taxon>
        <taxon>Prevotellaceae</taxon>
        <taxon>Xylanibacter</taxon>
    </lineage>
</organism>
<proteinExistence type="predicted"/>
<sequence>MDLKILEVGDPAVKEAYGVKITEIRGKDATFREEAGQETPDASDLYIGYNVTGDPAQSMAASAVYAADNVIYPKVAEQTERQAEEYFGFTMDIPEGKSVNIEALDVYLLLGNAYYWQVEITDAQGNVVYKTQDKGIKNNNYNKTAYTNGVHVTTTEVTEPEWSQKLLESWGLATNYDVAETECLPELKDLTGTYTVKVYYWGKWQKNMTYANVYLTISEGTTGISSIEAENANSNKMYNLAGQRVDKNYKGIVIKDGKKFIVK</sequence>
<reference evidence="1 2" key="1">
    <citation type="submission" date="2015-06" db="EMBL/GenBank/DDBJ databases">
        <title>Prevotella sp. 109, sp. nov., a novel member of the family Prevotellaceae isolated from human faeces.</title>
        <authorList>
            <person name="Shkoporov A.N."/>
            <person name="Chaplin A.V."/>
            <person name="Kafarskaia L.I."/>
            <person name="Efimov B.A."/>
        </authorList>
    </citation>
    <scope>NUCLEOTIDE SEQUENCE [LARGE SCALE GENOMIC DNA]</scope>
    <source>
        <strain evidence="1 2">109</strain>
    </source>
</reference>
<gene>
    <name evidence="1" type="ORF">ACU52_08605</name>
</gene>
<evidence type="ECO:0000313" key="1">
    <source>
        <dbReference type="EMBL" id="KOO68293.1"/>
    </source>
</evidence>
<protein>
    <submittedName>
        <fullName evidence="1">Uncharacterized protein</fullName>
    </submittedName>
</protein>
<dbReference type="AlphaFoldDB" id="A0A8E1QX62"/>
<comment type="caution">
    <text evidence="1">The sequence shown here is derived from an EMBL/GenBank/DDBJ whole genome shotgun (WGS) entry which is preliminary data.</text>
</comment>
<evidence type="ECO:0000313" key="2">
    <source>
        <dbReference type="Proteomes" id="UP000036951"/>
    </source>
</evidence>
<accession>A0A8E1QX62</accession>
<dbReference type="EMBL" id="LFQU01000015">
    <property type="protein sequence ID" value="KOO68293.1"/>
    <property type="molecule type" value="Genomic_DNA"/>
</dbReference>
<dbReference type="Proteomes" id="UP000036951">
    <property type="component" value="Unassembled WGS sequence"/>
</dbReference>
<name>A0A8E1QX62_9BACT</name>
<keyword evidence="2" id="KW-1185">Reference proteome</keyword>